<protein>
    <submittedName>
        <fullName evidence="4">LLM class flavin-dependent oxidoreductase</fullName>
    </submittedName>
</protein>
<proteinExistence type="predicted"/>
<dbReference type="EMBL" id="CP142149">
    <property type="protein sequence ID" value="WSE29242.1"/>
    <property type="molecule type" value="Genomic_DNA"/>
</dbReference>
<organism evidence="4 5">
    <name type="scientific">Amycolatopsis rhabdoformis</name>
    <dbReference type="NCBI Taxonomy" id="1448059"/>
    <lineage>
        <taxon>Bacteria</taxon>
        <taxon>Bacillati</taxon>
        <taxon>Actinomycetota</taxon>
        <taxon>Actinomycetes</taxon>
        <taxon>Pseudonocardiales</taxon>
        <taxon>Pseudonocardiaceae</taxon>
        <taxon>Amycolatopsis</taxon>
    </lineage>
</organism>
<dbReference type="InterPro" id="IPR011251">
    <property type="entry name" value="Luciferase-like_dom"/>
</dbReference>
<reference evidence="4 5" key="1">
    <citation type="journal article" date="2015" name="Int. J. Syst. Evol. Microbiol.">
        <title>Amycolatopsis rhabdoformis sp. nov., an actinomycete isolated from a tropical forest soil.</title>
        <authorList>
            <person name="Souza W.R."/>
            <person name="Silva R.E."/>
            <person name="Goodfellow M."/>
            <person name="Busarakam K."/>
            <person name="Figueiro F.S."/>
            <person name="Ferreira D."/>
            <person name="Rodrigues-Filho E."/>
            <person name="Moraes L.A.B."/>
            <person name="Zucchi T.D."/>
        </authorList>
    </citation>
    <scope>NUCLEOTIDE SEQUENCE [LARGE SCALE GENOMIC DNA]</scope>
    <source>
        <strain evidence="4 5">NCIMB 14900</strain>
    </source>
</reference>
<name>A0ABZ1I4A5_9PSEU</name>
<sequence>MEIGAFTFADVAVGPGVDAAQRIPALLEEIALADEVGLDVFGLGEHHRPGFGTPAPAVILAAAAARTNRIRLTSAVTVLSSDDPVRLFEQFTALDLASRGRAEIMAGRGALLDSFRLFGHDLGDYDALFEEKLDLLLALRAQDRVTWSGRFRPPLVDEPIVPRPVQRPLPVWLAVGGSPASVVRAGRLGLPFALGILGGQAPQFTPLIDVHRRALEHYGHEPQPVAVTLHGFVADTSQAAADIYYPADAEVLNRIFAERGIPPTNRADFTAKTGLTGAYAVGSPQAVVEKILYQHELFGHDRVLLQLGIGSVPHRELMRAIELLGTKVAPSVRAETTRLTGSPATSP</sequence>
<accession>A0ABZ1I4A5</accession>
<keyword evidence="5" id="KW-1185">Reference proteome</keyword>
<feature type="domain" description="Luciferase-like" evidence="3">
    <location>
        <begin position="1"/>
        <end position="299"/>
    </location>
</feature>
<dbReference type="Pfam" id="PF00296">
    <property type="entry name" value="Bac_luciferase"/>
    <property type="match status" value="1"/>
</dbReference>
<evidence type="ECO:0000256" key="1">
    <source>
        <dbReference type="ARBA" id="ARBA00023002"/>
    </source>
</evidence>
<dbReference type="Gene3D" id="3.20.20.30">
    <property type="entry name" value="Luciferase-like domain"/>
    <property type="match status" value="1"/>
</dbReference>
<dbReference type="InterPro" id="IPR036661">
    <property type="entry name" value="Luciferase-like_sf"/>
</dbReference>
<dbReference type="SUPFAM" id="SSF51679">
    <property type="entry name" value="Bacterial luciferase-like"/>
    <property type="match status" value="1"/>
</dbReference>
<evidence type="ECO:0000259" key="3">
    <source>
        <dbReference type="Pfam" id="PF00296"/>
    </source>
</evidence>
<dbReference type="PANTHER" id="PTHR30137">
    <property type="entry name" value="LUCIFERASE-LIKE MONOOXYGENASE"/>
    <property type="match status" value="1"/>
</dbReference>
<evidence type="ECO:0000313" key="4">
    <source>
        <dbReference type="EMBL" id="WSE29242.1"/>
    </source>
</evidence>
<keyword evidence="1" id="KW-0560">Oxidoreductase</keyword>
<evidence type="ECO:0000313" key="5">
    <source>
        <dbReference type="Proteomes" id="UP001330812"/>
    </source>
</evidence>
<dbReference type="Proteomes" id="UP001330812">
    <property type="component" value="Chromosome"/>
</dbReference>
<keyword evidence="2" id="KW-0503">Monooxygenase</keyword>
<dbReference type="InterPro" id="IPR050766">
    <property type="entry name" value="Bact_Lucif_Oxidored"/>
</dbReference>
<dbReference type="PANTHER" id="PTHR30137:SF8">
    <property type="entry name" value="BLR5498 PROTEIN"/>
    <property type="match status" value="1"/>
</dbReference>
<gene>
    <name evidence="4" type="ORF">VSH64_41625</name>
</gene>
<dbReference type="RefSeq" id="WP_326568207.1">
    <property type="nucleotide sequence ID" value="NZ_CP142149.1"/>
</dbReference>
<evidence type="ECO:0000256" key="2">
    <source>
        <dbReference type="ARBA" id="ARBA00023033"/>
    </source>
</evidence>